<dbReference type="Pfam" id="PF00639">
    <property type="entry name" value="Rotamase"/>
    <property type="match status" value="1"/>
</dbReference>
<dbReference type="SUPFAM" id="SSF109998">
    <property type="entry name" value="Triger factor/SurA peptide-binding domain-like"/>
    <property type="match status" value="1"/>
</dbReference>
<evidence type="ECO:0000313" key="11">
    <source>
        <dbReference type="EMBL" id="NSX53878.1"/>
    </source>
</evidence>
<evidence type="ECO:0000256" key="4">
    <source>
        <dbReference type="ARBA" id="ARBA00018370"/>
    </source>
</evidence>
<organism evidence="11 12">
    <name type="scientific">Parasulfitobacter algicola</name>
    <dbReference type="NCBI Taxonomy" id="2614809"/>
    <lineage>
        <taxon>Bacteria</taxon>
        <taxon>Pseudomonadati</taxon>
        <taxon>Pseudomonadota</taxon>
        <taxon>Alphaproteobacteria</taxon>
        <taxon>Rhodobacterales</taxon>
        <taxon>Roseobacteraceae</taxon>
        <taxon>Parasulfitobacter</taxon>
    </lineage>
</organism>
<evidence type="ECO:0000256" key="3">
    <source>
        <dbReference type="ARBA" id="ARBA00013194"/>
    </source>
</evidence>
<comment type="similarity">
    <text evidence="2">Belongs to the PpiC/parvulin rotamase family.</text>
</comment>
<protein>
    <recommendedName>
        <fullName evidence="4">Parvulin-like PPIase</fullName>
        <ecNumber evidence="3">5.2.1.8</ecNumber>
    </recommendedName>
    <alternativeName>
        <fullName evidence="6">Peptidyl-prolyl cis-trans isomerase plp</fullName>
    </alternativeName>
    <alternativeName>
        <fullName evidence="7">Rotamase plp</fullName>
    </alternativeName>
</protein>
<dbReference type="InterPro" id="IPR050245">
    <property type="entry name" value="PrsA_foldase"/>
</dbReference>
<dbReference type="RefSeq" id="WP_174135266.1">
    <property type="nucleotide sequence ID" value="NZ_JABUFE010000001.1"/>
</dbReference>
<feature type="signal peptide" evidence="9">
    <location>
        <begin position="1"/>
        <end position="23"/>
    </location>
</feature>
<dbReference type="Gene3D" id="3.10.50.40">
    <property type="match status" value="1"/>
</dbReference>
<keyword evidence="9" id="KW-0732">Signal</keyword>
<name>A0ABX2IUK2_9RHOB</name>
<dbReference type="EC" id="5.2.1.8" evidence="3"/>
<gene>
    <name evidence="11" type="ORF">HRQ87_03595</name>
</gene>
<evidence type="ECO:0000259" key="10">
    <source>
        <dbReference type="PROSITE" id="PS50198"/>
    </source>
</evidence>
<evidence type="ECO:0000256" key="2">
    <source>
        <dbReference type="ARBA" id="ARBA00007656"/>
    </source>
</evidence>
<reference evidence="11 12" key="1">
    <citation type="submission" date="2020-06" db="EMBL/GenBank/DDBJ databases">
        <title>Sulfitobacter algicola sp. nov., isolated from green algae.</title>
        <authorList>
            <person name="Wang C."/>
        </authorList>
    </citation>
    <scope>NUCLEOTIDE SEQUENCE [LARGE SCALE GENOMIC DNA]</scope>
    <source>
        <strain evidence="11 12">1151</strain>
    </source>
</reference>
<evidence type="ECO:0000256" key="5">
    <source>
        <dbReference type="ARBA" id="ARBA00023110"/>
    </source>
</evidence>
<evidence type="ECO:0000313" key="12">
    <source>
        <dbReference type="Proteomes" id="UP000777935"/>
    </source>
</evidence>
<dbReference type="PANTHER" id="PTHR47245:SF2">
    <property type="entry name" value="PEPTIDYL-PROLYL CIS-TRANS ISOMERASE HP_0175-RELATED"/>
    <property type="match status" value="1"/>
</dbReference>
<dbReference type="InterPro" id="IPR027304">
    <property type="entry name" value="Trigger_fact/SurA_dom_sf"/>
</dbReference>
<keyword evidence="5 8" id="KW-0697">Rotamase</keyword>
<dbReference type="GO" id="GO:0016853">
    <property type="term" value="F:isomerase activity"/>
    <property type="evidence" value="ECO:0007669"/>
    <property type="project" value="UniProtKB-KW"/>
</dbReference>
<evidence type="ECO:0000256" key="1">
    <source>
        <dbReference type="ARBA" id="ARBA00000971"/>
    </source>
</evidence>
<feature type="domain" description="PpiC" evidence="10">
    <location>
        <begin position="141"/>
        <end position="230"/>
    </location>
</feature>
<dbReference type="InterPro" id="IPR000297">
    <property type="entry name" value="PPIase_PpiC"/>
</dbReference>
<evidence type="ECO:0000256" key="9">
    <source>
        <dbReference type="SAM" id="SignalP"/>
    </source>
</evidence>
<dbReference type="InterPro" id="IPR046357">
    <property type="entry name" value="PPIase_dom_sf"/>
</dbReference>
<sequence length="288" mass="31578">MFKRHKLLAATILTAALVQPAFAQDAETTPETDVTAETVVTTINGQDITIGHLIIARTQLPQQFQQLPNDVLLEGLVDQLTQQALLSQSLDELPRRAEMALENERRSMLAGEVIQEVTGSAITDESVQKAYEDTYANAEPEREYQASHILVDSEEEAITIKAELDEGADFATLAAEKSTGPSGPNGGDLGWFGAGMMVAEFEEATFALEKDQVSDPVQTQFGWHVIKLVDSRLKSAPALDDVRSELEAQVQREAVDARIEELKSAAEITTIELDTIDPNVLQQYDLLQ</sequence>
<dbReference type="PROSITE" id="PS01096">
    <property type="entry name" value="PPIC_PPIASE_1"/>
    <property type="match status" value="1"/>
</dbReference>
<accession>A0ABX2IUK2</accession>
<proteinExistence type="inferred from homology"/>
<evidence type="ECO:0000256" key="7">
    <source>
        <dbReference type="ARBA" id="ARBA00031484"/>
    </source>
</evidence>
<comment type="caution">
    <text evidence="11">The sequence shown here is derived from an EMBL/GenBank/DDBJ whole genome shotgun (WGS) entry which is preliminary data.</text>
</comment>
<keyword evidence="12" id="KW-1185">Reference proteome</keyword>
<dbReference type="PANTHER" id="PTHR47245">
    <property type="entry name" value="PEPTIDYLPROLYL ISOMERASE"/>
    <property type="match status" value="1"/>
</dbReference>
<comment type="catalytic activity">
    <reaction evidence="1">
        <text>[protein]-peptidylproline (omega=180) = [protein]-peptidylproline (omega=0)</text>
        <dbReference type="Rhea" id="RHEA:16237"/>
        <dbReference type="Rhea" id="RHEA-COMP:10747"/>
        <dbReference type="Rhea" id="RHEA-COMP:10748"/>
        <dbReference type="ChEBI" id="CHEBI:83833"/>
        <dbReference type="ChEBI" id="CHEBI:83834"/>
        <dbReference type="EC" id="5.2.1.8"/>
    </reaction>
</comment>
<dbReference type="SUPFAM" id="SSF54534">
    <property type="entry name" value="FKBP-like"/>
    <property type="match status" value="1"/>
</dbReference>
<evidence type="ECO:0000256" key="8">
    <source>
        <dbReference type="PROSITE-ProRule" id="PRU00278"/>
    </source>
</evidence>
<feature type="chain" id="PRO_5047386870" description="Parvulin-like PPIase" evidence="9">
    <location>
        <begin position="24"/>
        <end position="288"/>
    </location>
</feature>
<dbReference type="EMBL" id="JABUFE010000001">
    <property type="protein sequence ID" value="NSX53878.1"/>
    <property type="molecule type" value="Genomic_DNA"/>
</dbReference>
<dbReference type="InterPro" id="IPR023058">
    <property type="entry name" value="PPIase_PpiC_CS"/>
</dbReference>
<keyword evidence="8 11" id="KW-0413">Isomerase</keyword>
<dbReference type="PROSITE" id="PS50198">
    <property type="entry name" value="PPIC_PPIASE_2"/>
    <property type="match status" value="1"/>
</dbReference>
<dbReference type="Proteomes" id="UP000777935">
    <property type="component" value="Unassembled WGS sequence"/>
</dbReference>
<evidence type="ECO:0000256" key="6">
    <source>
        <dbReference type="ARBA" id="ARBA00030642"/>
    </source>
</evidence>